<sequence length="260" mass="27293">MSALGKVYLIGAGPGAQDLITLRGARLLSQANVVLHDALVTDEMLALCPQAVKIAVGKRCGQLSTAQAFINKQLVDSAHKYALVVRLKGGDPMLFGRADEELRALEEAGIEVEVVPGITTAVAAAAATKQPLTKRGVARSVAFFTSSTAPEHGDLTVVPDSDTLVQYMGGREAIVTAQRLLDQGRRPDTPVVVIENCSRPEQRIMRLTLATLAHGLGPAHGPVLVMLGEAMRLRDSQPIDTAQGGDAVPDAPPDAAQLSA</sequence>
<evidence type="ECO:0000256" key="1">
    <source>
        <dbReference type="ARBA" id="ARBA00005879"/>
    </source>
</evidence>
<comment type="pathway">
    <text evidence="7">Porphyrin-containing compound metabolism; siroheme biosynthesis; precorrin-2 from uroporphyrinogen III: step 1/1.</text>
</comment>
<dbReference type="InterPro" id="IPR000878">
    <property type="entry name" value="4pyrrol_Mease"/>
</dbReference>
<dbReference type="InterPro" id="IPR014777">
    <property type="entry name" value="4pyrrole_Mease_sub1"/>
</dbReference>
<proteinExistence type="inferred from homology"/>
<dbReference type="KEGG" id="mass:CR152_30995"/>
<dbReference type="InterPro" id="IPR014776">
    <property type="entry name" value="4pyrrole_Mease_sub2"/>
</dbReference>
<evidence type="ECO:0000313" key="12">
    <source>
        <dbReference type="Proteomes" id="UP000229897"/>
    </source>
</evidence>
<dbReference type="GO" id="GO:0032259">
    <property type="term" value="P:methylation"/>
    <property type="evidence" value="ECO:0007669"/>
    <property type="project" value="UniProtKB-KW"/>
</dbReference>
<keyword evidence="12" id="KW-1185">Reference proteome</keyword>
<dbReference type="GO" id="GO:0004851">
    <property type="term" value="F:uroporphyrin-III C-methyltransferase activity"/>
    <property type="evidence" value="ECO:0007669"/>
    <property type="project" value="UniProtKB-EC"/>
</dbReference>
<dbReference type="Gene3D" id="3.40.1010.10">
    <property type="entry name" value="Cobalt-precorrin-4 Transmethylase, Domain 1"/>
    <property type="match status" value="1"/>
</dbReference>
<evidence type="ECO:0000256" key="4">
    <source>
        <dbReference type="ARBA" id="ARBA00022679"/>
    </source>
</evidence>
<feature type="domain" description="Tetrapyrrole methylase" evidence="10">
    <location>
        <begin position="6"/>
        <end position="212"/>
    </location>
</feature>
<dbReference type="NCBIfam" id="TIGR01469">
    <property type="entry name" value="cobA_cysG_Cterm"/>
    <property type="match status" value="1"/>
</dbReference>
<evidence type="ECO:0000313" key="11">
    <source>
        <dbReference type="EMBL" id="ATQ78450.1"/>
    </source>
</evidence>
<comment type="similarity">
    <text evidence="1 8">Belongs to the precorrin methyltransferase family.</text>
</comment>
<evidence type="ECO:0000256" key="3">
    <source>
        <dbReference type="ARBA" id="ARBA00022603"/>
    </source>
</evidence>
<dbReference type="PROSITE" id="PS00840">
    <property type="entry name" value="SUMT_2"/>
    <property type="match status" value="1"/>
</dbReference>
<protein>
    <recommendedName>
        <fullName evidence="2">uroporphyrinogen-III C-methyltransferase</fullName>
        <ecNumber evidence="2">2.1.1.107</ecNumber>
    </recommendedName>
</protein>
<dbReference type="InterPro" id="IPR003043">
    <property type="entry name" value="Uropor_MeTrfase_CS"/>
</dbReference>
<evidence type="ECO:0000256" key="2">
    <source>
        <dbReference type="ARBA" id="ARBA00012162"/>
    </source>
</evidence>
<dbReference type="PANTHER" id="PTHR45790:SF3">
    <property type="entry name" value="S-ADENOSYL-L-METHIONINE-DEPENDENT UROPORPHYRINOGEN III METHYLTRANSFERASE, CHLOROPLASTIC"/>
    <property type="match status" value="1"/>
</dbReference>
<organism evidence="11 12">
    <name type="scientific">Massilia violaceinigra</name>
    <dbReference type="NCBI Taxonomy" id="2045208"/>
    <lineage>
        <taxon>Bacteria</taxon>
        <taxon>Pseudomonadati</taxon>
        <taxon>Pseudomonadota</taxon>
        <taxon>Betaproteobacteria</taxon>
        <taxon>Burkholderiales</taxon>
        <taxon>Oxalobacteraceae</taxon>
        <taxon>Telluria group</taxon>
        <taxon>Massilia</taxon>
    </lineage>
</organism>
<keyword evidence="5" id="KW-0949">S-adenosyl-L-methionine</keyword>
<dbReference type="InterPro" id="IPR050161">
    <property type="entry name" value="Siro_Cobalamin_biosynth"/>
</dbReference>
<gene>
    <name evidence="11" type="primary">cobA</name>
    <name evidence="11" type="ORF">CR152_30995</name>
</gene>
<dbReference type="CDD" id="cd11642">
    <property type="entry name" value="SUMT"/>
    <property type="match status" value="1"/>
</dbReference>
<dbReference type="InterPro" id="IPR006366">
    <property type="entry name" value="CobA/CysG_C"/>
</dbReference>
<dbReference type="Pfam" id="PF00590">
    <property type="entry name" value="TP_methylase"/>
    <property type="match status" value="1"/>
</dbReference>
<dbReference type="FunFam" id="3.40.1010.10:FF:000001">
    <property type="entry name" value="Siroheme synthase"/>
    <property type="match status" value="1"/>
</dbReference>
<evidence type="ECO:0000259" key="10">
    <source>
        <dbReference type="Pfam" id="PF00590"/>
    </source>
</evidence>
<dbReference type="EC" id="2.1.1.107" evidence="2"/>
<evidence type="ECO:0000256" key="9">
    <source>
        <dbReference type="SAM" id="MobiDB-lite"/>
    </source>
</evidence>
<dbReference type="Proteomes" id="UP000229897">
    <property type="component" value="Chromosome"/>
</dbReference>
<dbReference type="GO" id="GO:0019354">
    <property type="term" value="P:siroheme biosynthetic process"/>
    <property type="evidence" value="ECO:0007669"/>
    <property type="project" value="UniProtKB-UniPathway"/>
</dbReference>
<reference evidence="11" key="1">
    <citation type="submission" date="2017-10" db="EMBL/GenBank/DDBJ databases">
        <title>Massilia psychrophilum sp. nov., a novel purple-pigmented bacterium isolated from Tianshan glacier, Xinjiang Municipality, China.</title>
        <authorList>
            <person name="Wang H."/>
        </authorList>
    </citation>
    <scope>NUCLEOTIDE SEQUENCE [LARGE SCALE GENOMIC DNA]</scope>
    <source>
        <strain evidence="11">B2</strain>
    </source>
</reference>
<keyword evidence="3 8" id="KW-0489">Methyltransferase</keyword>
<dbReference type="InterPro" id="IPR035996">
    <property type="entry name" value="4pyrrol_Methylase_sf"/>
</dbReference>
<dbReference type="PROSITE" id="PS00839">
    <property type="entry name" value="SUMT_1"/>
    <property type="match status" value="1"/>
</dbReference>
<dbReference type="NCBIfam" id="NF004790">
    <property type="entry name" value="PRK06136.1"/>
    <property type="match status" value="1"/>
</dbReference>
<dbReference type="AlphaFoldDB" id="A0A2D2DU00"/>
<accession>A0A2D2DU00</accession>
<evidence type="ECO:0000256" key="5">
    <source>
        <dbReference type="ARBA" id="ARBA00022691"/>
    </source>
</evidence>
<name>A0A2D2DU00_9BURK</name>
<evidence type="ECO:0000256" key="6">
    <source>
        <dbReference type="ARBA" id="ARBA00023244"/>
    </source>
</evidence>
<feature type="compositionally biased region" description="Low complexity" evidence="9">
    <location>
        <begin position="242"/>
        <end position="260"/>
    </location>
</feature>
<evidence type="ECO:0000256" key="7">
    <source>
        <dbReference type="ARBA" id="ARBA00025705"/>
    </source>
</evidence>
<evidence type="ECO:0000256" key="8">
    <source>
        <dbReference type="RuleBase" id="RU003960"/>
    </source>
</evidence>
<dbReference type="OrthoDB" id="9815856at2"/>
<dbReference type="RefSeq" id="WP_099881489.1">
    <property type="nucleotide sequence ID" value="NZ_CP024608.1"/>
</dbReference>
<feature type="region of interest" description="Disordered" evidence="9">
    <location>
        <begin position="239"/>
        <end position="260"/>
    </location>
</feature>
<dbReference type="Gene3D" id="3.30.950.10">
    <property type="entry name" value="Methyltransferase, Cobalt-precorrin-4 Transmethylase, Domain 2"/>
    <property type="match status" value="1"/>
</dbReference>
<keyword evidence="6" id="KW-0627">Porphyrin biosynthesis</keyword>
<dbReference type="SUPFAM" id="SSF53790">
    <property type="entry name" value="Tetrapyrrole methylase"/>
    <property type="match status" value="1"/>
</dbReference>
<keyword evidence="4 8" id="KW-0808">Transferase</keyword>
<dbReference type="EMBL" id="CP024608">
    <property type="protein sequence ID" value="ATQ78450.1"/>
    <property type="molecule type" value="Genomic_DNA"/>
</dbReference>
<dbReference type="PANTHER" id="PTHR45790">
    <property type="entry name" value="SIROHEME SYNTHASE-RELATED"/>
    <property type="match status" value="1"/>
</dbReference>
<dbReference type="UniPathway" id="UPA00262">
    <property type="reaction ID" value="UER00211"/>
</dbReference>